<dbReference type="EMBL" id="CAKOGP040001112">
    <property type="protein sequence ID" value="CAJ1942814.1"/>
    <property type="molecule type" value="Genomic_DNA"/>
</dbReference>
<dbReference type="GO" id="GO:0005839">
    <property type="term" value="C:proteasome core complex"/>
    <property type="evidence" value="ECO:0007669"/>
    <property type="project" value="InterPro"/>
</dbReference>
<dbReference type="InterPro" id="IPR050115">
    <property type="entry name" value="Proteasome_alpha"/>
</dbReference>
<keyword evidence="1" id="KW-0647">Proteasome</keyword>
<evidence type="ECO:0000256" key="2">
    <source>
        <dbReference type="SAM" id="SignalP"/>
    </source>
</evidence>
<dbReference type="InterPro" id="IPR029055">
    <property type="entry name" value="Ntn_hydrolases_N"/>
</dbReference>
<accession>A0AAD2CR81</accession>
<keyword evidence="4" id="KW-1185">Reference proteome</keyword>
<reference evidence="3" key="1">
    <citation type="submission" date="2023-08" db="EMBL/GenBank/DDBJ databases">
        <authorList>
            <person name="Audoor S."/>
            <person name="Bilcke G."/>
        </authorList>
    </citation>
    <scope>NUCLEOTIDE SEQUENCE</scope>
</reference>
<evidence type="ECO:0000313" key="3">
    <source>
        <dbReference type="EMBL" id="CAJ1942814.1"/>
    </source>
</evidence>
<sequence length="297" mass="32305">MMQLASLLILWGCLMSTSVQAITSDDVSTSPLKQWESAFAASSAQSSCLAMKYNNECVLLLYRSPLSNRWKPYSSSSYAPTQSTELLGLQVRPVESTVVQHAPSWMSFPNAQVLAMTGFAPDVDHLARSIQKHADNHESTYEESMTTHSMTTKLAAVVQKAAQSGGRPFGVQALLVGGDDIDPSRGLCIYSIDPSGSWQSWGKGASIGRYSNKLRKALAEALSSSLSATTLQETLSQLIGCWVETRRAENLSASEEEDLEVLVLQRNPKTGHSGLFIVDNDHVKNIFTDLSKTTPLS</sequence>
<dbReference type="Pfam" id="PF00227">
    <property type="entry name" value="Proteasome"/>
    <property type="match status" value="1"/>
</dbReference>
<dbReference type="Proteomes" id="UP001295423">
    <property type="component" value="Unassembled WGS sequence"/>
</dbReference>
<protein>
    <recommendedName>
        <fullName evidence="5">Proteasome endopeptidase complex</fullName>
    </recommendedName>
</protein>
<gene>
    <name evidence="3" type="ORF">CYCCA115_LOCUS8135</name>
</gene>
<proteinExistence type="predicted"/>
<dbReference type="PANTHER" id="PTHR11599">
    <property type="entry name" value="PROTEASOME SUBUNIT ALPHA/BETA"/>
    <property type="match status" value="1"/>
</dbReference>
<keyword evidence="2" id="KW-0732">Signal</keyword>
<evidence type="ECO:0000256" key="1">
    <source>
        <dbReference type="ARBA" id="ARBA00022942"/>
    </source>
</evidence>
<comment type="caution">
    <text evidence="3">The sequence shown here is derived from an EMBL/GenBank/DDBJ whole genome shotgun (WGS) entry which is preliminary data.</text>
</comment>
<evidence type="ECO:0000313" key="4">
    <source>
        <dbReference type="Proteomes" id="UP001295423"/>
    </source>
</evidence>
<feature type="signal peptide" evidence="2">
    <location>
        <begin position="1"/>
        <end position="21"/>
    </location>
</feature>
<feature type="chain" id="PRO_5042238610" description="Proteasome endopeptidase complex" evidence="2">
    <location>
        <begin position="22"/>
        <end position="297"/>
    </location>
</feature>
<dbReference type="GO" id="GO:0051603">
    <property type="term" value="P:proteolysis involved in protein catabolic process"/>
    <property type="evidence" value="ECO:0007669"/>
    <property type="project" value="InterPro"/>
</dbReference>
<dbReference type="Gene3D" id="3.60.20.10">
    <property type="entry name" value="Glutamine Phosphoribosylpyrophosphate, subunit 1, domain 1"/>
    <property type="match status" value="1"/>
</dbReference>
<organism evidence="3 4">
    <name type="scientific">Cylindrotheca closterium</name>
    <dbReference type="NCBI Taxonomy" id="2856"/>
    <lineage>
        <taxon>Eukaryota</taxon>
        <taxon>Sar</taxon>
        <taxon>Stramenopiles</taxon>
        <taxon>Ochrophyta</taxon>
        <taxon>Bacillariophyta</taxon>
        <taxon>Bacillariophyceae</taxon>
        <taxon>Bacillariophycidae</taxon>
        <taxon>Bacillariales</taxon>
        <taxon>Bacillariaceae</taxon>
        <taxon>Cylindrotheca</taxon>
    </lineage>
</organism>
<evidence type="ECO:0008006" key="5">
    <source>
        <dbReference type="Google" id="ProtNLM"/>
    </source>
</evidence>
<dbReference type="AlphaFoldDB" id="A0AAD2CR81"/>
<dbReference type="SUPFAM" id="SSF56235">
    <property type="entry name" value="N-terminal nucleophile aminohydrolases (Ntn hydrolases)"/>
    <property type="match status" value="1"/>
</dbReference>
<dbReference type="InterPro" id="IPR001353">
    <property type="entry name" value="Proteasome_sua/b"/>
</dbReference>
<name>A0AAD2CR81_9STRA</name>